<accession>A0A975B2X1</accession>
<dbReference type="PANTHER" id="PTHR33295:SF18">
    <property type="entry name" value="AAA+ ATPASE DOMAIN-CONTAINING PROTEIN"/>
    <property type="match status" value="1"/>
</dbReference>
<gene>
    <name evidence="3" type="ORF">GJV85_13475</name>
</gene>
<dbReference type="InterPro" id="IPR025420">
    <property type="entry name" value="DUF4143"/>
</dbReference>
<evidence type="ECO:0000259" key="2">
    <source>
        <dbReference type="Pfam" id="PF13635"/>
    </source>
</evidence>
<reference evidence="3" key="1">
    <citation type="submission" date="2019-11" db="EMBL/GenBank/DDBJ databases">
        <authorList>
            <person name="Kojima H."/>
        </authorList>
    </citation>
    <scope>NUCLEOTIDE SEQUENCE</scope>
    <source>
        <strain evidence="3">H1576</strain>
        <plasmid evidence="3">pSULFM1</plasmid>
    </source>
</reference>
<keyword evidence="3" id="KW-0614">Plasmid</keyword>
<dbReference type="Pfam" id="PF13635">
    <property type="entry name" value="DUF4143"/>
    <property type="match status" value="1"/>
</dbReference>
<keyword evidence="4" id="KW-1185">Reference proteome</keyword>
<protein>
    <submittedName>
        <fullName evidence="3">AAA family ATPase</fullName>
    </submittedName>
</protein>
<dbReference type="Pfam" id="PF13173">
    <property type="entry name" value="AAA_14"/>
    <property type="match status" value="1"/>
</dbReference>
<dbReference type="PANTHER" id="PTHR33295">
    <property type="entry name" value="ATPASE"/>
    <property type="match status" value="1"/>
</dbReference>
<dbReference type="Proteomes" id="UP000671852">
    <property type="component" value="Plasmid pSULFM1"/>
</dbReference>
<dbReference type="InterPro" id="IPR027417">
    <property type="entry name" value="P-loop_NTPase"/>
</dbReference>
<feature type="domain" description="DUF4143" evidence="2">
    <location>
        <begin position="232"/>
        <end position="376"/>
    </location>
</feature>
<dbReference type="KEGG" id="saqt:GJV85_13475"/>
<dbReference type="AlphaFoldDB" id="A0A975B2X1"/>
<dbReference type="EMBL" id="CP046073">
    <property type="protein sequence ID" value="QSZ43180.1"/>
    <property type="molecule type" value="Genomic_DNA"/>
</dbReference>
<name>A0A975B2X1_9BACT</name>
<sequence length="434" mass="50990">MDKSEIIEILNEWNYWNKELPQTQARTIYDSRISTLLNYNEVLVIKGIRRSGKSTLMLNSIKNLLANGVDIKNILFVNLEDPRFINKLSPELLQEIKDVYLEYLDPDEKPYIFLDEIQNIPNWEKWVNKEYELKLSNITISGSNSSMLSSEIASSLSGRYLQIDVYPLSFGEYLQFKSIEVKNKLDFVEKKIELNREFEAYLKYGAFPKVLDYETTDKRDLLITYKDSILLKDIVARYNLKEFKTLEEIAAFLLANSGISQSINKLKNNFHISYDMANAYLEYLIKAYMLFEIPKFDYSLKKQNANDKKYYSVDLGLSNIMRVPNLQTRGDDLETIVFLELLRRGYKVYYYKTSNGLECDFIVEEENAITQLIQVTSSLKDEKTKKRELRVFSKTIEDLQLKNIELFVIHEDNTLNVIYDDLNIKTVNIKEWLL</sequence>
<feature type="domain" description="AAA" evidence="1">
    <location>
        <begin position="40"/>
        <end position="174"/>
    </location>
</feature>
<dbReference type="RefSeq" id="WP_207563211.1">
    <property type="nucleotide sequence ID" value="NZ_CP046073.1"/>
</dbReference>
<dbReference type="SUPFAM" id="SSF52540">
    <property type="entry name" value="P-loop containing nucleoside triphosphate hydrolases"/>
    <property type="match status" value="1"/>
</dbReference>
<evidence type="ECO:0000313" key="4">
    <source>
        <dbReference type="Proteomes" id="UP000671852"/>
    </source>
</evidence>
<dbReference type="InterPro" id="IPR041682">
    <property type="entry name" value="AAA_14"/>
</dbReference>
<evidence type="ECO:0000259" key="1">
    <source>
        <dbReference type="Pfam" id="PF13173"/>
    </source>
</evidence>
<proteinExistence type="predicted"/>
<organism evidence="3 4">
    <name type="scientific">Sulfurimonas aquatica</name>
    <dbReference type="NCBI Taxonomy" id="2672570"/>
    <lineage>
        <taxon>Bacteria</taxon>
        <taxon>Pseudomonadati</taxon>
        <taxon>Campylobacterota</taxon>
        <taxon>Epsilonproteobacteria</taxon>
        <taxon>Campylobacterales</taxon>
        <taxon>Sulfurimonadaceae</taxon>
        <taxon>Sulfurimonas</taxon>
    </lineage>
</organism>
<evidence type="ECO:0000313" key="3">
    <source>
        <dbReference type="EMBL" id="QSZ43180.1"/>
    </source>
</evidence>
<geneLocation type="plasmid" evidence="3 4">
    <name>pSULFM1</name>
</geneLocation>
<reference evidence="3" key="2">
    <citation type="submission" date="2021-04" db="EMBL/GenBank/DDBJ databases">
        <title>Isolation and characterization of a novel species of the genus Sulfurimonas.</title>
        <authorList>
            <person name="Fukui M."/>
        </authorList>
    </citation>
    <scope>NUCLEOTIDE SEQUENCE</scope>
    <source>
        <strain evidence="3">H1576</strain>
        <plasmid evidence="3">pSULFM1</plasmid>
    </source>
</reference>